<evidence type="ECO:0000313" key="3">
    <source>
        <dbReference type="Proteomes" id="UP000235145"/>
    </source>
</evidence>
<evidence type="ECO:0000256" key="1">
    <source>
        <dbReference type="SAM" id="MobiDB-lite"/>
    </source>
</evidence>
<sequence>MTLNPNNPNKEFLDDNEATPSSSPKPRNPSQFLCSPFTHVHTTPKRKQRAKKKVATRSTPPPRIVFAVDHDFSVLRLQINTPARPVFADITMWIRLLMERRFEADRYTIMPPNFFVCRLLEDVNDWRAFISGIDTYPDIMVPWWDVDKLYY</sequence>
<gene>
    <name evidence="2" type="ORF">LSAT_V11C300152210</name>
</gene>
<protein>
    <submittedName>
        <fullName evidence="2">Uncharacterized protein</fullName>
    </submittedName>
</protein>
<keyword evidence="3" id="KW-1185">Reference proteome</keyword>
<dbReference type="EMBL" id="NBSK02000003">
    <property type="protein sequence ID" value="KAJ0219449.1"/>
    <property type="molecule type" value="Genomic_DNA"/>
</dbReference>
<evidence type="ECO:0000313" key="2">
    <source>
        <dbReference type="EMBL" id="KAJ0219449.1"/>
    </source>
</evidence>
<comment type="caution">
    <text evidence="2">The sequence shown here is derived from an EMBL/GenBank/DDBJ whole genome shotgun (WGS) entry which is preliminary data.</text>
</comment>
<feature type="compositionally biased region" description="Polar residues" evidence="1">
    <location>
        <begin position="18"/>
        <end position="33"/>
    </location>
</feature>
<feature type="region of interest" description="Disordered" evidence="1">
    <location>
        <begin position="1"/>
        <end position="58"/>
    </location>
</feature>
<dbReference type="AlphaFoldDB" id="A0A9R1W949"/>
<dbReference type="Proteomes" id="UP000235145">
    <property type="component" value="Unassembled WGS sequence"/>
</dbReference>
<proteinExistence type="predicted"/>
<feature type="compositionally biased region" description="Basic residues" evidence="1">
    <location>
        <begin position="42"/>
        <end position="55"/>
    </location>
</feature>
<organism evidence="2 3">
    <name type="scientific">Lactuca sativa</name>
    <name type="common">Garden lettuce</name>
    <dbReference type="NCBI Taxonomy" id="4236"/>
    <lineage>
        <taxon>Eukaryota</taxon>
        <taxon>Viridiplantae</taxon>
        <taxon>Streptophyta</taxon>
        <taxon>Embryophyta</taxon>
        <taxon>Tracheophyta</taxon>
        <taxon>Spermatophyta</taxon>
        <taxon>Magnoliopsida</taxon>
        <taxon>eudicotyledons</taxon>
        <taxon>Gunneridae</taxon>
        <taxon>Pentapetalae</taxon>
        <taxon>asterids</taxon>
        <taxon>campanulids</taxon>
        <taxon>Asterales</taxon>
        <taxon>Asteraceae</taxon>
        <taxon>Cichorioideae</taxon>
        <taxon>Cichorieae</taxon>
        <taxon>Lactucinae</taxon>
        <taxon>Lactuca</taxon>
    </lineage>
</organism>
<name>A0A9R1W949_LACSA</name>
<accession>A0A9R1W949</accession>
<reference evidence="2 3" key="1">
    <citation type="journal article" date="2017" name="Nat. Commun.">
        <title>Genome assembly with in vitro proximity ligation data and whole-genome triplication in lettuce.</title>
        <authorList>
            <person name="Reyes-Chin-Wo S."/>
            <person name="Wang Z."/>
            <person name="Yang X."/>
            <person name="Kozik A."/>
            <person name="Arikit S."/>
            <person name="Song C."/>
            <person name="Xia L."/>
            <person name="Froenicke L."/>
            <person name="Lavelle D.O."/>
            <person name="Truco M.J."/>
            <person name="Xia R."/>
            <person name="Zhu S."/>
            <person name="Xu C."/>
            <person name="Xu H."/>
            <person name="Xu X."/>
            <person name="Cox K."/>
            <person name="Korf I."/>
            <person name="Meyers B.C."/>
            <person name="Michelmore R.W."/>
        </authorList>
    </citation>
    <scope>NUCLEOTIDE SEQUENCE [LARGE SCALE GENOMIC DNA]</scope>
    <source>
        <strain evidence="3">cv. Salinas</strain>
        <tissue evidence="2">Seedlings</tissue>
    </source>
</reference>